<evidence type="ECO:0000313" key="2">
    <source>
        <dbReference type="Proteomes" id="UP001283361"/>
    </source>
</evidence>
<name>A0AAE0YJH6_9GAST</name>
<proteinExistence type="predicted"/>
<gene>
    <name evidence="1" type="ORF">RRG08_014664</name>
</gene>
<dbReference type="Proteomes" id="UP001283361">
    <property type="component" value="Unassembled WGS sequence"/>
</dbReference>
<accession>A0AAE0YJH6</accession>
<evidence type="ECO:0000313" key="1">
    <source>
        <dbReference type="EMBL" id="KAK3746190.1"/>
    </source>
</evidence>
<sequence>MKSLPTRFEYGRLVTQPVTTVTTAVLALTIKKLVTVTVTVKTLACLQGAGGVFVCLPGDRSGGLKRHQLAVTRRDACRDKMMDTQTLVTSGMLAHVYKK</sequence>
<reference evidence="1" key="1">
    <citation type="journal article" date="2023" name="G3 (Bethesda)">
        <title>A reference genome for the long-term kleptoplast-retaining sea slug Elysia crispata morphotype clarki.</title>
        <authorList>
            <person name="Eastman K.E."/>
            <person name="Pendleton A.L."/>
            <person name="Shaikh M.A."/>
            <person name="Suttiyut T."/>
            <person name="Ogas R."/>
            <person name="Tomko P."/>
            <person name="Gavelis G."/>
            <person name="Widhalm J.R."/>
            <person name="Wisecaver J.H."/>
        </authorList>
    </citation>
    <scope>NUCLEOTIDE SEQUENCE</scope>
    <source>
        <strain evidence="1">ECLA1</strain>
    </source>
</reference>
<keyword evidence="2" id="KW-1185">Reference proteome</keyword>
<dbReference type="AlphaFoldDB" id="A0AAE0YJH6"/>
<dbReference type="EMBL" id="JAWDGP010006162">
    <property type="protein sequence ID" value="KAK3746190.1"/>
    <property type="molecule type" value="Genomic_DNA"/>
</dbReference>
<organism evidence="1 2">
    <name type="scientific">Elysia crispata</name>
    <name type="common">lettuce slug</name>
    <dbReference type="NCBI Taxonomy" id="231223"/>
    <lineage>
        <taxon>Eukaryota</taxon>
        <taxon>Metazoa</taxon>
        <taxon>Spiralia</taxon>
        <taxon>Lophotrochozoa</taxon>
        <taxon>Mollusca</taxon>
        <taxon>Gastropoda</taxon>
        <taxon>Heterobranchia</taxon>
        <taxon>Euthyneura</taxon>
        <taxon>Panpulmonata</taxon>
        <taxon>Sacoglossa</taxon>
        <taxon>Placobranchoidea</taxon>
        <taxon>Plakobranchidae</taxon>
        <taxon>Elysia</taxon>
    </lineage>
</organism>
<protein>
    <submittedName>
        <fullName evidence="1">Uncharacterized protein</fullName>
    </submittedName>
</protein>
<comment type="caution">
    <text evidence="1">The sequence shown here is derived from an EMBL/GenBank/DDBJ whole genome shotgun (WGS) entry which is preliminary data.</text>
</comment>